<sequence>MNVVLWLEDWFNGNCNDDWEHGYGIQIVTLDNPGWSVDISLVDTDIEHESFSAMEIERSDENWLHCFIEDGIFKGRGGPKNLGEILNIFRDWVTNLKSE</sequence>
<dbReference type="Proteomes" id="UP001596113">
    <property type="component" value="Unassembled WGS sequence"/>
</dbReference>
<protein>
    <submittedName>
        <fullName evidence="1">Immunity 53 family protein</fullName>
    </submittedName>
</protein>
<dbReference type="InterPro" id="IPR028228">
    <property type="entry name" value="Imm53"/>
</dbReference>
<proteinExistence type="predicted"/>
<keyword evidence="2" id="KW-1185">Reference proteome</keyword>
<organism evidence="1 2">
    <name type="scientific">Cohnella soli</name>
    <dbReference type="NCBI Taxonomy" id="425005"/>
    <lineage>
        <taxon>Bacteria</taxon>
        <taxon>Bacillati</taxon>
        <taxon>Bacillota</taxon>
        <taxon>Bacilli</taxon>
        <taxon>Bacillales</taxon>
        <taxon>Paenibacillaceae</taxon>
        <taxon>Cohnella</taxon>
    </lineage>
</organism>
<name>A0ABW0HL27_9BACL</name>
<reference evidence="2" key="1">
    <citation type="journal article" date="2019" name="Int. J. Syst. Evol. Microbiol.">
        <title>The Global Catalogue of Microorganisms (GCM) 10K type strain sequencing project: providing services to taxonomists for standard genome sequencing and annotation.</title>
        <authorList>
            <consortium name="The Broad Institute Genomics Platform"/>
            <consortium name="The Broad Institute Genome Sequencing Center for Infectious Disease"/>
            <person name="Wu L."/>
            <person name="Ma J."/>
        </authorList>
    </citation>
    <scope>NUCLEOTIDE SEQUENCE [LARGE SCALE GENOMIC DNA]</scope>
    <source>
        <strain evidence="2">CGMCC 1.18575</strain>
    </source>
</reference>
<accession>A0ABW0HL27</accession>
<gene>
    <name evidence="1" type="ORF">ACFPOF_02935</name>
</gene>
<dbReference type="Pfam" id="PF15580">
    <property type="entry name" value="Imm53"/>
    <property type="match status" value="1"/>
</dbReference>
<dbReference type="EMBL" id="JBHSMI010000005">
    <property type="protein sequence ID" value="MFC5401676.1"/>
    <property type="molecule type" value="Genomic_DNA"/>
</dbReference>
<dbReference type="RefSeq" id="WP_378129461.1">
    <property type="nucleotide sequence ID" value="NZ_JBHSMI010000005.1"/>
</dbReference>
<comment type="caution">
    <text evidence="1">The sequence shown here is derived from an EMBL/GenBank/DDBJ whole genome shotgun (WGS) entry which is preliminary data.</text>
</comment>
<evidence type="ECO:0000313" key="1">
    <source>
        <dbReference type="EMBL" id="MFC5401676.1"/>
    </source>
</evidence>
<evidence type="ECO:0000313" key="2">
    <source>
        <dbReference type="Proteomes" id="UP001596113"/>
    </source>
</evidence>